<dbReference type="AlphaFoldDB" id="A0A1X1DYV3"/>
<dbReference type="KEGG" id="pgz:C2E15_20150"/>
<accession>A0A1X1DYV3</accession>
<dbReference type="RefSeq" id="WP_104958857.1">
    <property type="nucleotide sequence ID" value="NZ_CP026377.1"/>
</dbReference>
<evidence type="ECO:0000313" key="1">
    <source>
        <dbReference type="EMBL" id="AUX95139.1"/>
    </source>
</evidence>
<proteinExistence type="predicted"/>
<keyword evidence="2" id="KW-1185">Reference proteome</keyword>
<reference evidence="1 2" key="1">
    <citation type="submission" date="2018-01" db="EMBL/GenBank/DDBJ databases">
        <title>Complete and assembled Genome of Pantoea gaviniae DSM22758T.</title>
        <authorList>
            <person name="Stevens M.J.A."/>
            <person name="Zurfluh K."/>
            <person name="Stephan R."/>
        </authorList>
    </citation>
    <scope>NUCLEOTIDE SEQUENCE [LARGE SCALE GENOMIC DNA]</scope>
    <source>
        <strain evidence="1 2">DSM 22758</strain>
    </source>
</reference>
<organism evidence="1 2">
    <name type="scientific">Mixta gaviniae</name>
    <dbReference type="NCBI Taxonomy" id="665914"/>
    <lineage>
        <taxon>Bacteria</taxon>
        <taxon>Pseudomonadati</taxon>
        <taxon>Pseudomonadota</taxon>
        <taxon>Gammaproteobacteria</taxon>
        <taxon>Enterobacterales</taxon>
        <taxon>Erwiniaceae</taxon>
        <taxon>Mixta</taxon>
    </lineage>
</organism>
<name>A0A1X1DYV3_9GAMM</name>
<protein>
    <submittedName>
        <fullName evidence="1">Uncharacterized protein</fullName>
    </submittedName>
</protein>
<gene>
    <name evidence="1" type="ORF">C2E15_20150</name>
</gene>
<dbReference type="EMBL" id="CP026377">
    <property type="protein sequence ID" value="AUX95139.1"/>
    <property type="molecule type" value="Genomic_DNA"/>
</dbReference>
<evidence type="ECO:0000313" key="2">
    <source>
        <dbReference type="Proteomes" id="UP000238365"/>
    </source>
</evidence>
<dbReference type="OrthoDB" id="6637365at2"/>
<dbReference type="Proteomes" id="UP000238365">
    <property type="component" value="Chromosome"/>
</dbReference>
<sequence length="82" mass="8795">MKELSVTEVQAISGAGKIQDCLSAVFSDLFNDATRFLNNVFGLGYEAESAQQAGLDFGSRLGKNLEERLTGLLADIQNKVIG</sequence>